<gene>
    <name evidence="2" type="primary">nifH</name>
</gene>
<evidence type="ECO:0000256" key="1">
    <source>
        <dbReference type="SAM" id="MobiDB-lite"/>
    </source>
</evidence>
<protein>
    <submittedName>
        <fullName evidence="2">Nitrogenase</fullName>
    </submittedName>
</protein>
<dbReference type="AlphaFoldDB" id="A0A1C3MVV4"/>
<feature type="non-terminal residue" evidence="2">
    <location>
        <position position="1"/>
    </location>
</feature>
<organism evidence="2">
    <name type="scientific">Azospirillum sp. TN02</name>
    <dbReference type="NCBI Taxonomy" id="1647318"/>
    <lineage>
        <taxon>Bacteria</taxon>
        <taxon>Pseudomonadati</taxon>
        <taxon>Pseudomonadota</taxon>
        <taxon>Alphaproteobacteria</taxon>
        <taxon>Rhodospirillales</taxon>
        <taxon>Azospirillaceae</taxon>
        <taxon>Azospirillum</taxon>
    </lineage>
</organism>
<feature type="compositionally biased region" description="Low complexity" evidence="1">
    <location>
        <begin position="19"/>
        <end position="41"/>
    </location>
</feature>
<dbReference type="EMBL" id="LT596585">
    <property type="protein sequence ID" value="SBV08689.1"/>
    <property type="molecule type" value="Genomic_DNA"/>
</dbReference>
<proteinExistence type="predicted"/>
<name>A0A1C3MVV4_9PROT</name>
<evidence type="ECO:0000313" key="2">
    <source>
        <dbReference type="EMBL" id="SBV08689.1"/>
    </source>
</evidence>
<sequence length="101" mass="10916">RRTPCCTSPPKPARSRIWSSRTFSRSATRASSASSPAVRSRGLAAPAAAWSPRSTSWKRTARTTTWTTCPTTCWATWCAAVSPCPSARTRPRKSTSSCPAK</sequence>
<feature type="region of interest" description="Disordered" evidence="1">
    <location>
        <begin position="1"/>
        <end position="56"/>
    </location>
</feature>
<feature type="non-terminal residue" evidence="2">
    <location>
        <position position="101"/>
    </location>
</feature>
<reference evidence="2" key="1">
    <citation type="submission" date="2016-05" db="EMBL/GenBank/DDBJ databases">
        <title>Biodiversity of diazotrophs in rhizosphere of potato (Solanum tuberosum L.).</title>
        <authorList>
            <person name="Naqqash T."/>
        </authorList>
    </citation>
    <scope>NUCLEOTIDE SEQUENCE</scope>
    <source>
        <strain evidence="2">TN02</strain>
    </source>
</reference>
<accession>A0A1C3MVV4</accession>